<proteinExistence type="predicted"/>
<gene>
    <name evidence="5" type="ORF">Bathy02g04080</name>
</gene>
<feature type="coiled-coil region" evidence="1">
    <location>
        <begin position="133"/>
        <end position="178"/>
    </location>
</feature>
<dbReference type="Proteomes" id="UP000198341">
    <property type="component" value="Chromosome 2"/>
</dbReference>
<evidence type="ECO:0000256" key="4">
    <source>
        <dbReference type="SAM" id="SignalP"/>
    </source>
</evidence>
<dbReference type="KEGG" id="bpg:Bathy02g04080"/>
<feature type="transmembrane region" description="Helical" evidence="3">
    <location>
        <begin position="720"/>
        <end position="738"/>
    </location>
</feature>
<feature type="transmembrane region" description="Helical" evidence="3">
    <location>
        <begin position="891"/>
        <end position="912"/>
    </location>
</feature>
<accession>K8F0H0</accession>
<feature type="chain" id="PRO_5003917481" evidence="4">
    <location>
        <begin position="20"/>
        <end position="1228"/>
    </location>
</feature>
<feature type="region of interest" description="Disordered" evidence="2">
    <location>
        <begin position="27"/>
        <end position="47"/>
    </location>
</feature>
<keyword evidence="3" id="KW-0472">Membrane</keyword>
<protein>
    <submittedName>
        <fullName evidence="5">Membrane-associated lipoprotein</fullName>
    </submittedName>
</protein>
<evidence type="ECO:0000256" key="3">
    <source>
        <dbReference type="SAM" id="Phobius"/>
    </source>
</evidence>
<dbReference type="InterPro" id="IPR040283">
    <property type="entry name" value="DDB_G0292058-like"/>
</dbReference>
<evidence type="ECO:0000313" key="5">
    <source>
        <dbReference type="EMBL" id="CCO15013.1"/>
    </source>
</evidence>
<keyword evidence="6" id="KW-1185">Reference proteome</keyword>
<dbReference type="AlphaFoldDB" id="K8F0H0"/>
<dbReference type="Pfam" id="PF03382">
    <property type="entry name" value="DUF285"/>
    <property type="match status" value="1"/>
</dbReference>
<name>K8F0H0_9CHLO</name>
<keyword evidence="3" id="KW-1133">Transmembrane helix</keyword>
<dbReference type="GO" id="GO:0016020">
    <property type="term" value="C:membrane"/>
    <property type="evidence" value="ECO:0007669"/>
    <property type="project" value="TreeGrafter"/>
</dbReference>
<feature type="transmembrane region" description="Helical" evidence="3">
    <location>
        <begin position="1140"/>
        <end position="1162"/>
    </location>
</feature>
<sequence>MTMMIVALFLSLGVFSADAIKHQHSTLKRSAGEASPTPVEMEETTTTKEHLLDPALNTDEVRDAAKQVGHITDMDAYLAAIEHKMDVLAEHPAHNVEDYPETEQLVMHYQAMHPDRELTTEQLKDRTLHPGKYHLQEDQKKEIEKEKLREEKRVRMKIEKAKAKIRNQKMSKEEIELLKSVGIDPKDAQNVAIAEVSKKMNKEAAEKSGDLKDDELYKKFEAQRLQYMHKIATSGTADWDDQLKAYQEMMGEKMKNPEAYDVIANEGKSTTMDATWIEPTPGTDEYKKWVRDGRPRPNEVSLIDANGGVAKADPKVMKVNPKTGMTYEEEKLFKEMQQEAKSFKPTVAEYEKQKYVPKWTKLHDYSNFTDKMRRGNLNTDENGMQLEEYSSGFTATTDGDEDESELAGPRPFPVYKGVKKNVKTIKTVAEFYQKIQVCLQEAPVNGKCFKFSQRTGEGTIDQWDVSKITDMRNAFVNREQFNGDLSNWNTTAVTSMQGMFKGAKSFNSPLTYWITTNVKDMDRMFDGAWDFDQPMDFLDTRNVKYMNYMFRDTFMFNQNINSWDMRGVVSTEYMFYNATSFNSPLDKWDVSNNKVMAHQFENSRVFNQDISKWKVGAVTTMERIFCDAPNFNQDIRGWFDIISKKANTKDIINNGTKAFVKHYSCDDTSDLSSCVPIVSHLEESDGFFGIPRYDPRTLQGFDDLEFGVNDNYTMMLVGQSLPGVAVAVFVLFFSFVFWHRRHWFESCFGRNACNWTPFSGTGLFFARAQLILFALIACLGCFLVWNKGMALQQDIQVIADSISNSTAEMNAQSVRIIQALDDAKMFTYEAETEALALADTIANISEIDGKMEEYTEVGLVTADVALILAAVMGLSGIILALTSLVGKWRWFTYLTGFLTLSLVGSWLFWGVLTGTTTFLADFQYASADYSASQKFGYTFDSDLENALPCMDGKDVVQLMNTARMSIAAGVYLYNDFIQMYDPRKTLPLIDQEYDGDAEAASKYCAFDRPGDDYYTAFCDAYRRALIPSDTKTYIKTQRGYFNETAGRNHKVKINEVGTMYSRCQYDSTQVALVEQCGKEEPAQIPANLFDAMVKNSEVIITLKDQESDIMALATCKMVADALEKLEDSVDDALESMSIVWGGWLIAACAFLLLWGSSLIVIVRLQNGNTGIDSILDSEKDALFSVAVPKFNSYGTGSKSMTESIISGQQVVSESATDAKYKYKFQAKR</sequence>
<keyword evidence="3" id="KW-0812">Transmembrane</keyword>
<feature type="transmembrane region" description="Helical" evidence="3">
    <location>
        <begin position="764"/>
        <end position="785"/>
    </location>
</feature>
<dbReference type="NCBIfam" id="TIGR02167">
    <property type="entry name" value="Liste_lipo_26"/>
    <property type="match status" value="1"/>
</dbReference>
<dbReference type="InterPro" id="IPR011889">
    <property type="entry name" value="Liste_lipo_26"/>
</dbReference>
<keyword evidence="4" id="KW-0732">Signal</keyword>
<dbReference type="PANTHER" id="PTHR31414">
    <property type="entry name" value="TRANSMEMBRANE PROTEIN DDB_G0292058"/>
    <property type="match status" value="1"/>
</dbReference>
<dbReference type="RefSeq" id="XP_007514773.1">
    <property type="nucleotide sequence ID" value="XM_007514711.1"/>
</dbReference>
<organism evidence="5 6">
    <name type="scientific">Bathycoccus prasinos</name>
    <dbReference type="NCBI Taxonomy" id="41875"/>
    <lineage>
        <taxon>Eukaryota</taxon>
        <taxon>Viridiplantae</taxon>
        <taxon>Chlorophyta</taxon>
        <taxon>Mamiellophyceae</taxon>
        <taxon>Mamiellales</taxon>
        <taxon>Bathycoccaceae</taxon>
        <taxon>Bathycoccus</taxon>
    </lineage>
</organism>
<dbReference type="GeneID" id="19017521"/>
<evidence type="ECO:0000313" key="6">
    <source>
        <dbReference type="Proteomes" id="UP000198341"/>
    </source>
</evidence>
<reference evidence="5 6" key="1">
    <citation type="submission" date="2011-10" db="EMBL/GenBank/DDBJ databases">
        <authorList>
            <person name="Genoscope - CEA"/>
        </authorList>
    </citation>
    <scope>NUCLEOTIDE SEQUENCE [LARGE SCALE GENOMIC DNA]</scope>
    <source>
        <strain evidence="5 6">RCC 1105</strain>
    </source>
</reference>
<evidence type="ECO:0000256" key="2">
    <source>
        <dbReference type="SAM" id="MobiDB-lite"/>
    </source>
</evidence>
<dbReference type="EMBL" id="FO082277">
    <property type="protein sequence ID" value="CCO15013.1"/>
    <property type="molecule type" value="Genomic_DNA"/>
</dbReference>
<dbReference type="OrthoDB" id="47649at2759"/>
<feature type="signal peptide" evidence="4">
    <location>
        <begin position="1"/>
        <end position="19"/>
    </location>
</feature>
<dbReference type="InterPro" id="IPR005046">
    <property type="entry name" value="DUF285"/>
</dbReference>
<dbReference type="STRING" id="41875.K8F0H0"/>
<dbReference type="PANTHER" id="PTHR31414:SF18">
    <property type="entry name" value="TRANSMEMBRANE PROTEIN-RELATED"/>
    <property type="match status" value="1"/>
</dbReference>
<keyword evidence="5" id="KW-0449">Lipoprotein</keyword>
<dbReference type="eggNOG" id="ENOG502RXMW">
    <property type="taxonomic scope" value="Eukaryota"/>
</dbReference>
<keyword evidence="1" id="KW-0175">Coiled coil</keyword>
<feature type="transmembrane region" description="Helical" evidence="3">
    <location>
        <begin position="864"/>
        <end position="884"/>
    </location>
</feature>
<evidence type="ECO:0000256" key="1">
    <source>
        <dbReference type="SAM" id="Coils"/>
    </source>
</evidence>